<evidence type="ECO:0000256" key="3">
    <source>
        <dbReference type="ARBA" id="ARBA00022475"/>
    </source>
</evidence>
<sequence length="314" mass="33644">MTGIFLRRLGSFVLTLLIASLLIFACMDLLPGNAAAILLGTAARPDTIAALEQQLGLDQPAYIRYLSWVAGAFTGDLGNSASYGVPVAGLIAERLAVTLPLAALALLLAVALGTPMGVWAAARWRKAPDRIASGFSQIGIAIPDFWFGLLLILTFSTGLQWFSAGGFPGWQEPASGLKALVLPAVALALPQAAILTRVTRSAVLDVASEDFIRTAQAKGLTESRILWRHAVRNALVPIITIIGLQFSFLIAGAVLVENVFNLPGIGRLAYQALSQRDLVVIRNVAMFFAGLVIVVNFLVDLSYLWLDPRLRARR</sequence>
<evidence type="ECO:0000256" key="7">
    <source>
        <dbReference type="RuleBase" id="RU363032"/>
    </source>
</evidence>
<dbReference type="PROSITE" id="PS50928">
    <property type="entry name" value="ABC_TM1"/>
    <property type="match status" value="1"/>
</dbReference>
<keyword evidence="5 7" id="KW-1133">Transmembrane helix</keyword>
<protein>
    <submittedName>
        <fullName evidence="9">Peptide/nickel transport system permease protein</fullName>
    </submittedName>
</protein>
<evidence type="ECO:0000256" key="1">
    <source>
        <dbReference type="ARBA" id="ARBA00004651"/>
    </source>
</evidence>
<keyword evidence="6 7" id="KW-0472">Membrane</keyword>
<feature type="transmembrane region" description="Helical" evidence="7">
    <location>
        <begin position="284"/>
        <end position="306"/>
    </location>
</feature>
<feature type="transmembrane region" description="Helical" evidence="7">
    <location>
        <begin position="12"/>
        <end position="30"/>
    </location>
</feature>
<keyword evidence="4 7" id="KW-0812">Transmembrane</keyword>
<name>A0A1I3HFA0_9HYPH</name>
<dbReference type="EMBL" id="FORF01000001">
    <property type="protein sequence ID" value="SFI34289.1"/>
    <property type="molecule type" value="Genomic_DNA"/>
</dbReference>
<keyword evidence="2 7" id="KW-0813">Transport</keyword>
<dbReference type="Proteomes" id="UP000242763">
    <property type="component" value="Unassembled WGS sequence"/>
</dbReference>
<organism evidence="9 10">
    <name type="scientific">Aquamicrobium aerolatum DSM 21857</name>
    <dbReference type="NCBI Taxonomy" id="1121003"/>
    <lineage>
        <taxon>Bacteria</taxon>
        <taxon>Pseudomonadati</taxon>
        <taxon>Pseudomonadota</taxon>
        <taxon>Alphaproteobacteria</taxon>
        <taxon>Hyphomicrobiales</taxon>
        <taxon>Phyllobacteriaceae</taxon>
        <taxon>Aerobium</taxon>
    </lineage>
</organism>
<evidence type="ECO:0000256" key="2">
    <source>
        <dbReference type="ARBA" id="ARBA00022448"/>
    </source>
</evidence>
<evidence type="ECO:0000256" key="4">
    <source>
        <dbReference type="ARBA" id="ARBA00022692"/>
    </source>
</evidence>
<dbReference type="STRING" id="1121003.SAMN03080618_00152"/>
<comment type="subcellular location">
    <subcellularLocation>
        <location evidence="1 7">Cell membrane</location>
        <topology evidence="1 7">Multi-pass membrane protein</topology>
    </subcellularLocation>
</comment>
<feature type="transmembrane region" description="Helical" evidence="7">
    <location>
        <begin position="101"/>
        <end position="122"/>
    </location>
</feature>
<feature type="transmembrane region" description="Helical" evidence="7">
    <location>
        <begin position="234"/>
        <end position="256"/>
    </location>
</feature>
<dbReference type="AlphaFoldDB" id="A0A1I3HFA0"/>
<evidence type="ECO:0000313" key="9">
    <source>
        <dbReference type="EMBL" id="SFI34289.1"/>
    </source>
</evidence>
<dbReference type="PANTHER" id="PTHR43163">
    <property type="entry name" value="DIPEPTIDE TRANSPORT SYSTEM PERMEASE PROTEIN DPPB-RELATED"/>
    <property type="match status" value="1"/>
</dbReference>
<feature type="transmembrane region" description="Helical" evidence="7">
    <location>
        <begin position="175"/>
        <end position="195"/>
    </location>
</feature>
<gene>
    <name evidence="9" type="ORF">SAMN03080618_00152</name>
</gene>
<keyword evidence="3" id="KW-1003">Cell membrane</keyword>
<dbReference type="CDD" id="cd06261">
    <property type="entry name" value="TM_PBP2"/>
    <property type="match status" value="1"/>
</dbReference>
<reference evidence="10" key="1">
    <citation type="submission" date="2016-10" db="EMBL/GenBank/DDBJ databases">
        <authorList>
            <person name="Varghese N."/>
            <person name="Submissions S."/>
        </authorList>
    </citation>
    <scope>NUCLEOTIDE SEQUENCE [LARGE SCALE GENOMIC DNA]</scope>
    <source>
        <strain evidence="10">DSM 21857</strain>
    </source>
</reference>
<dbReference type="PANTHER" id="PTHR43163:SF6">
    <property type="entry name" value="DIPEPTIDE TRANSPORT SYSTEM PERMEASE PROTEIN DPPB-RELATED"/>
    <property type="match status" value="1"/>
</dbReference>
<dbReference type="InterPro" id="IPR045621">
    <property type="entry name" value="BPD_transp_1_N"/>
</dbReference>
<dbReference type="PROSITE" id="PS51257">
    <property type="entry name" value="PROKAR_LIPOPROTEIN"/>
    <property type="match status" value="1"/>
</dbReference>
<dbReference type="RefSeq" id="WP_091517536.1">
    <property type="nucleotide sequence ID" value="NZ_FORF01000001.1"/>
</dbReference>
<evidence type="ECO:0000256" key="6">
    <source>
        <dbReference type="ARBA" id="ARBA00023136"/>
    </source>
</evidence>
<feature type="transmembrane region" description="Helical" evidence="7">
    <location>
        <begin position="134"/>
        <end position="155"/>
    </location>
</feature>
<dbReference type="SUPFAM" id="SSF161098">
    <property type="entry name" value="MetI-like"/>
    <property type="match status" value="1"/>
</dbReference>
<dbReference type="InterPro" id="IPR035906">
    <property type="entry name" value="MetI-like_sf"/>
</dbReference>
<dbReference type="Pfam" id="PF00528">
    <property type="entry name" value="BPD_transp_1"/>
    <property type="match status" value="1"/>
</dbReference>
<evidence type="ECO:0000256" key="5">
    <source>
        <dbReference type="ARBA" id="ARBA00022989"/>
    </source>
</evidence>
<dbReference type="Pfam" id="PF19300">
    <property type="entry name" value="BPD_transp_1_N"/>
    <property type="match status" value="1"/>
</dbReference>
<dbReference type="OrthoDB" id="9778910at2"/>
<proteinExistence type="inferred from homology"/>
<dbReference type="GO" id="GO:0005886">
    <property type="term" value="C:plasma membrane"/>
    <property type="evidence" value="ECO:0007669"/>
    <property type="project" value="UniProtKB-SubCell"/>
</dbReference>
<keyword evidence="10" id="KW-1185">Reference proteome</keyword>
<comment type="similarity">
    <text evidence="7">Belongs to the binding-protein-dependent transport system permease family.</text>
</comment>
<feature type="domain" description="ABC transmembrane type-1" evidence="8">
    <location>
        <begin position="95"/>
        <end position="299"/>
    </location>
</feature>
<evidence type="ECO:0000313" key="10">
    <source>
        <dbReference type="Proteomes" id="UP000242763"/>
    </source>
</evidence>
<dbReference type="GO" id="GO:0071916">
    <property type="term" value="F:dipeptide transmembrane transporter activity"/>
    <property type="evidence" value="ECO:0007669"/>
    <property type="project" value="TreeGrafter"/>
</dbReference>
<accession>A0A1I3HFA0</accession>
<dbReference type="InterPro" id="IPR000515">
    <property type="entry name" value="MetI-like"/>
</dbReference>
<dbReference type="Gene3D" id="1.10.3720.10">
    <property type="entry name" value="MetI-like"/>
    <property type="match status" value="1"/>
</dbReference>
<evidence type="ECO:0000259" key="8">
    <source>
        <dbReference type="PROSITE" id="PS50928"/>
    </source>
</evidence>